<dbReference type="SUPFAM" id="SSF110857">
    <property type="entry name" value="Gamma-glutamyl cyclotransferase-like"/>
    <property type="match status" value="1"/>
</dbReference>
<dbReference type="Proteomes" id="UP000622317">
    <property type="component" value="Unassembled WGS sequence"/>
</dbReference>
<dbReference type="InterPro" id="IPR036568">
    <property type="entry name" value="GGCT-like_sf"/>
</dbReference>
<dbReference type="EMBL" id="JACYFG010000004">
    <property type="protein sequence ID" value="MBD5778320.1"/>
    <property type="molecule type" value="Genomic_DNA"/>
</dbReference>
<dbReference type="AlphaFoldDB" id="A0A927IGF0"/>
<feature type="domain" description="Gamma-glutamylcyclotransferase AIG2-like" evidence="1">
    <location>
        <begin position="83"/>
        <end position="156"/>
    </location>
</feature>
<reference evidence="2" key="1">
    <citation type="submission" date="2020-09" db="EMBL/GenBank/DDBJ databases">
        <title>Pelagicoccus enzymogenes sp. nov. with an EPS production, isolated from marine sediment.</title>
        <authorList>
            <person name="Feng X."/>
        </authorList>
    </citation>
    <scope>NUCLEOTIDE SEQUENCE</scope>
    <source>
        <strain evidence="2">NFK12</strain>
    </source>
</reference>
<dbReference type="InterPro" id="IPR013024">
    <property type="entry name" value="GGCT-like"/>
</dbReference>
<evidence type="ECO:0000313" key="2">
    <source>
        <dbReference type="EMBL" id="MBD5778320.1"/>
    </source>
</evidence>
<evidence type="ECO:0000313" key="3">
    <source>
        <dbReference type="Proteomes" id="UP000622317"/>
    </source>
</evidence>
<dbReference type="CDD" id="cd06661">
    <property type="entry name" value="GGCT_like"/>
    <property type="match status" value="1"/>
</dbReference>
<gene>
    <name evidence="2" type="ORF">IEN85_02280</name>
</gene>
<proteinExistence type="predicted"/>
<dbReference type="InterPro" id="IPR009288">
    <property type="entry name" value="AIG2-like_dom"/>
</dbReference>
<protein>
    <submittedName>
        <fullName evidence="2">Gamma-glutamylcyclotransferase</fullName>
    </submittedName>
</protein>
<keyword evidence="3" id="KW-1185">Reference proteome</keyword>
<comment type="caution">
    <text evidence="2">The sequence shown here is derived from an EMBL/GenBank/DDBJ whole genome shotgun (WGS) entry which is preliminary data.</text>
</comment>
<dbReference type="Pfam" id="PF06094">
    <property type="entry name" value="GGACT"/>
    <property type="match status" value="1"/>
</dbReference>
<dbReference type="Gene3D" id="3.10.490.10">
    <property type="entry name" value="Gamma-glutamyl cyclotransferase-like"/>
    <property type="match status" value="1"/>
</dbReference>
<name>A0A927IGF0_9BACT</name>
<organism evidence="2 3">
    <name type="scientific">Pelagicoccus enzymogenes</name>
    <dbReference type="NCBI Taxonomy" id="2773457"/>
    <lineage>
        <taxon>Bacteria</taxon>
        <taxon>Pseudomonadati</taxon>
        <taxon>Verrucomicrobiota</taxon>
        <taxon>Opitutia</taxon>
        <taxon>Puniceicoccales</taxon>
        <taxon>Pelagicoccaceae</taxon>
        <taxon>Pelagicoccus</taxon>
    </lineage>
</organism>
<sequence>MSSQYLFTYGTLKSDQPEHAQHCLPPLSIVSAKACGTLWRLREGYPILQIEPELALLDASKDLVADWAKALQAEASDSPPQLEGNWIEGQLFEFPLEADVLKKMDAWENFIPGVKSAYQRRLIWVKTADGADRVAWAYVCYSPPNWATMLNETSWNA</sequence>
<dbReference type="RefSeq" id="WP_191615454.1">
    <property type="nucleotide sequence ID" value="NZ_JACYFG010000004.1"/>
</dbReference>
<evidence type="ECO:0000259" key="1">
    <source>
        <dbReference type="Pfam" id="PF06094"/>
    </source>
</evidence>
<accession>A0A927IGF0</accession>